<evidence type="ECO:0000313" key="3">
    <source>
        <dbReference type="Proteomes" id="UP001287356"/>
    </source>
</evidence>
<name>A0AAE0JVW8_9PEZI</name>
<dbReference type="AlphaFoldDB" id="A0AAE0JVW8"/>
<proteinExistence type="predicted"/>
<evidence type="ECO:0000256" key="1">
    <source>
        <dbReference type="SAM" id="Phobius"/>
    </source>
</evidence>
<feature type="transmembrane region" description="Helical" evidence="1">
    <location>
        <begin position="88"/>
        <end position="106"/>
    </location>
</feature>
<accession>A0AAE0JVW8</accession>
<protein>
    <submittedName>
        <fullName evidence="2">Uncharacterized protein</fullName>
    </submittedName>
</protein>
<reference evidence="2" key="2">
    <citation type="submission" date="2023-06" db="EMBL/GenBank/DDBJ databases">
        <authorList>
            <consortium name="Lawrence Berkeley National Laboratory"/>
            <person name="Haridas S."/>
            <person name="Hensen N."/>
            <person name="Bonometti L."/>
            <person name="Westerberg I."/>
            <person name="Brannstrom I.O."/>
            <person name="Guillou S."/>
            <person name="Cros-Aarteil S."/>
            <person name="Calhoun S."/>
            <person name="Kuo A."/>
            <person name="Mondo S."/>
            <person name="Pangilinan J."/>
            <person name="Riley R."/>
            <person name="Labutti K."/>
            <person name="Andreopoulos B."/>
            <person name="Lipzen A."/>
            <person name="Chen C."/>
            <person name="Yanf M."/>
            <person name="Daum C."/>
            <person name="Ng V."/>
            <person name="Clum A."/>
            <person name="Steindorff A."/>
            <person name="Ohm R."/>
            <person name="Martin F."/>
            <person name="Silar P."/>
            <person name="Natvig D."/>
            <person name="Lalanne C."/>
            <person name="Gautier V."/>
            <person name="Ament-Velasquez S.L."/>
            <person name="Kruys A."/>
            <person name="Hutchinson M.I."/>
            <person name="Powell A.J."/>
            <person name="Barry K."/>
            <person name="Miller A.N."/>
            <person name="Grigoriev I.V."/>
            <person name="Debuchy R."/>
            <person name="Gladieux P."/>
            <person name="Thoren M.H."/>
            <person name="Johannesson H."/>
        </authorList>
    </citation>
    <scope>NUCLEOTIDE SEQUENCE</scope>
    <source>
        <strain evidence="2">CBS 958.72</strain>
    </source>
</reference>
<dbReference type="Proteomes" id="UP001287356">
    <property type="component" value="Unassembled WGS sequence"/>
</dbReference>
<dbReference type="EMBL" id="JAULSN010000009">
    <property type="protein sequence ID" value="KAK3365289.1"/>
    <property type="molecule type" value="Genomic_DNA"/>
</dbReference>
<keyword evidence="1" id="KW-0472">Membrane</keyword>
<gene>
    <name evidence="2" type="ORF">B0T24DRAFT_639816</name>
</gene>
<reference evidence="2" key="1">
    <citation type="journal article" date="2023" name="Mol. Phylogenet. Evol.">
        <title>Genome-scale phylogeny and comparative genomics of the fungal order Sordariales.</title>
        <authorList>
            <person name="Hensen N."/>
            <person name="Bonometti L."/>
            <person name="Westerberg I."/>
            <person name="Brannstrom I.O."/>
            <person name="Guillou S."/>
            <person name="Cros-Aarteil S."/>
            <person name="Calhoun S."/>
            <person name="Haridas S."/>
            <person name="Kuo A."/>
            <person name="Mondo S."/>
            <person name="Pangilinan J."/>
            <person name="Riley R."/>
            <person name="LaButti K."/>
            <person name="Andreopoulos B."/>
            <person name="Lipzen A."/>
            <person name="Chen C."/>
            <person name="Yan M."/>
            <person name="Daum C."/>
            <person name="Ng V."/>
            <person name="Clum A."/>
            <person name="Steindorff A."/>
            <person name="Ohm R.A."/>
            <person name="Martin F."/>
            <person name="Silar P."/>
            <person name="Natvig D.O."/>
            <person name="Lalanne C."/>
            <person name="Gautier V."/>
            <person name="Ament-Velasquez S.L."/>
            <person name="Kruys A."/>
            <person name="Hutchinson M.I."/>
            <person name="Powell A.J."/>
            <person name="Barry K."/>
            <person name="Miller A.N."/>
            <person name="Grigoriev I.V."/>
            <person name="Debuchy R."/>
            <person name="Gladieux P."/>
            <person name="Hiltunen Thoren M."/>
            <person name="Johannesson H."/>
        </authorList>
    </citation>
    <scope>NUCLEOTIDE SEQUENCE</scope>
    <source>
        <strain evidence="2">CBS 958.72</strain>
    </source>
</reference>
<comment type="caution">
    <text evidence="2">The sequence shown here is derived from an EMBL/GenBank/DDBJ whole genome shotgun (WGS) entry which is preliminary data.</text>
</comment>
<keyword evidence="3" id="KW-1185">Reference proteome</keyword>
<keyword evidence="1" id="KW-1133">Transmembrane helix</keyword>
<organism evidence="2 3">
    <name type="scientific">Lasiosphaeria ovina</name>
    <dbReference type="NCBI Taxonomy" id="92902"/>
    <lineage>
        <taxon>Eukaryota</taxon>
        <taxon>Fungi</taxon>
        <taxon>Dikarya</taxon>
        <taxon>Ascomycota</taxon>
        <taxon>Pezizomycotina</taxon>
        <taxon>Sordariomycetes</taxon>
        <taxon>Sordariomycetidae</taxon>
        <taxon>Sordariales</taxon>
        <taxon>Lasiosphaeriaceae</taxon>
        <taxon>Lasiosphaeria</taxon>
    </lineage>
</organism>
<keyword evidence="1" id="KW-0812">Transmembrane</keyword>
<evidence type="ECO:0000313" key="2">
    <source>
        <dbReference type="EMBL" id="KAK3365289.1"/>
    </source>
</evidence>
<sequence>MERDEVCAFREWSFISNRRMNLRQLGLLDAESVMALCLISVQRRVEVSGVIFLMLPVVVAVIVLPITKLSRPEISFLSPFFSFHLAPSRPVPSLLLLFLSFLLHVLPSSL</sequence>
<feature type="transmembrane region" description="Helical" evidence="1">
    <location>
        <begin position="47"/>
        <end position="67"/>
    </location>
</feature>